<proteinExistence type="predicted"/>
<feature type="transmembrane region" description="Helical" evidence="8">
    <location>
        <begin position="271"/>
        <end position="291"/>
    </location>
</feature>
<dbReference type="CTD" id="20329124"/>
<gene>
    <name evidence="10" type="ORF">T265_14958</name>
</gene>
<evidence type="ECO:0000256" key="3">
    <source>
        <dbReference type="ARBA" id="ARBA00022679"/>
    </source>
</evidence>
<dbReference type="Gene3D" id="1.25.40.10">
    <property type="entry name" value="Tetratricopeptide repeat domain"/>
    <property type="match status" value="1"/>
</dbReference>
<dbReference type="GeneID" id="20329124"/>
<dbReference type="GO" id="GO:0043161">
    <property type="term" value="P:proteasome-mediated ubiquitin-dependent protein catabolic process"/>
    <property type="evidence" value="ECO:0007669"/>
    <property type="project" value="TreeGrafter"/>
</dbReference>
<evidence type="ECO:0000259" key="9">
    <source>
        <dbReference type="Pfam" id="PF18391"/>
    </source>
</evidence>
<accession>A0A074Z4I0</accession>
<evidence type="ECO:0000256" key="6">
    <source>
        <dbReference type="PROSITE-ProRule" id="PRU00339"/>
    </source>
</evidence>
<dbReference type="PROSITE" id="PS50005">
    <property type="entry name" value="TPR"/>
    <property type="match status" value="1"/>
</dbReference>
<dbReference type="GO" id="GO:0000209">
    <property type="term" value="P:protein polyubiquitination"/>
    <property type="evidence" value="ECO:0007669"/>
    <property type="project" value="TreeGrafter"/>
</dbReference>
<keyword evidence="8" id="KW-1133">Transmembrane helix</keyword>
<comment type="catalytic activity">
    <reaction evidence="1">
        <text>S-ubiquitinyl-[E2 ubiquitin-conjugating enzyme]-L-cysteine + [acceptor protein]-L-lysine = [E2 ubiquitin-conjugating enzyme]-L-cysteine + N(6)-ubiquitinyl-[acceptor protein]-L-lysine.</text>
        <dbReference type="EC" id="2.3.2.27"/>
    </reaction>
</comment>
<keyword evidence="8" id="KW-0472">Membrane</keyword>
<reference evidence="10 11" key="1">
    <citation type="submission" date="2013-11" db="EMBL/GenBank/DDBJ databases">
        <title>Opisthorchis viverrini - life in the bile duct.</title>
        <authorList>
            <person name="Young N.D."/>
            <person name="Nagarajan N."/>
            <person name="Lin S.J."/>
            <person name="Korhonen P.K."/>
            <person name="Jex A.R."/>
            <person name="Hall R.S."/>
            <person name="Safavi-Hemami H."/>
            <person name="Kaewkong W."/>
            <person name="Bertrand D."/>
            <person name="Gao S."/>
            <person name="Seet Q."/>
            <person name="Wongkham S."/>
            <person name="Teh B.T."/>
            <person name="Wongkham C."/>
            <person name="Intapan P.M."/>
            <person name="Maleewong W."/>
            <person name="Yang X."/>
            <person name="Hu M."/>
            <person name="Wang Z."/>
            <person name="Hofmann A."/>
            <person name="Sternberg P.W."/>
            <person name="Tan P."/>
            <person name="Wang J."/>
            <person name="Gasser R.B."/>
        </authorList>
    </citation>
    <scope>NUCLEOTIDE SEQUENCE [LARGE SCALE GENOMIC DNA]</scope>
</reference>
<dbReference type="GO" id="GO:0051087">
    <property type="term" value="F:protein-folding chaperone binding"/>
    <property type="evidence" value="ECO:0007669"/>
    <property type="project" value="TreeGrafter"/>
</dbReference>
<dbReference type="STRING" id="6198.A0A074Z4I0"/>
<sequence>MNASDVCNLPHHTLKDMGNRAYAEGRYQEAVMYYTCAIKKQQNISSYYSNRALCYVQIQEYSKALSDCRRSIELDSSNLKAYFFAGQAHLGLCQWDEALNKLMHAHNLAQEQHRNFGDDITVVIRQAKRKRFEALDEKRKQEEVALQAYLNELILRDAEYQKNAILTAHGHSVSPTTKPLPTEAVPIPVDPCGSPDTAPEDHVQSAPPLQLIEKGESSNFATYDPSCLDGAHAVGTEAIVVHSSDMSPQVQARLAQIDQVAQKRMVELNELFAQVLFYYVCVCVVHTLHIFRLQ</sequence>
<keyword evidence="7" id="KW-0175">Coiled coil</keyword>
<dbReference type="EC" id="2.3.2.27" evidence="2"/>
<feature type="coiled-coil region" evidence="7">
    <location>
        <begin position="124"/>
        <end position="152"/>
    </location>
</feature>
<keyword evidence="5" id="KW-0833">Ubl conjugation pathway</keyword>
<keyword evidence="3" id="KW-0808">Transferase</keyword>
<dbReference type="InterPro" id="IPR011990">
    <property type="entry name" value="TPR-like_helical_dom_sf"/>
</dbReference>
<evidence type="ECO:0000256" key="7">
    <source>
        <dbReference type="SAM" id="Coils"/>
    </source>
</evidence>
<dbReference type="SMART" id="SM00028">
    <property type="entry name" value="TPR"/>
    <property type="match status" value="3"/>
</dbReference>
<evidence type="ECO:0000256" key="8">
    <source>
        <dbReference type="SAM" id="Phobius"/>
    </source>
</evidence>
<dbReference type="SUPFAM" id="SSF48452">
    <property type="entry name" value="TPR-like"/>
    <property type="match status" value="1"/>
</dbReference>
<evidence type="ECO:0000256" key="5">
    <source>
        <dbReference type="ARBA" id="ARBA00022786"/>
    </source>
</evidence>
<dbReference type="RefSeq" id="XP_009174253.1">
    <property type="nucleotide sequence ID" value="XM_009175989.1"/>
</dbReference>
<evidence type="ECO:0000256" key="4">
    <source>
        <dbReference type="ARBA" id="ARBA00022737"/>
    </source>
</evidence>
<dbReference type="PANTHER" id="PTHR46803:SF2">
    <property type="entry name" value="E3 UBIQUITIN-PROTEIN LIGASE CHIP"/>
    <property type="match status" value="1"/>
</dbReference>
<organism evidence="10 11">
    <name type="scientific">Opisthorchis viverrini</name>
    <name type="common">Southeast Asian liver fluke</name>
    <dbReference type="NCBI Taxonomy" id="6198"/>
    <lineage>
        <taxon>Eukaryota</taxon>
        <taxon>Metazoa</taxon>
        <taxon>Spiralia</taxon>
        <taxon>Lophotrochozoa</taxon>
        <taxon>Platyhelminthes</taxon>
        <taxon>Trematoda</taxon>
        <taxon>Digenea</taxon>
        <taxon>Opisthorchiida</taxon>
        <taxon>Opisthorchiata</taxon>
        <taxon>Opisthorchiidae</taxon>
        <taxon>Opisthorchis</taxon>
    </lineage>
</organism>
<dbReference type="GO" id="GO:0006515">
    <property type="term" value="P:protein quality control for misfolded or incompletely synthesized proteins"/>
    <property type="evidence" value="ECO:0007669"/>
    <property type="project" value="TreeGrafter"/>
</dbReference>
<dbReference type="Pfam" id="PF12895">
    <property type="entry name" value="ANAPC3"/>
    <property type="match status" value="1"/>
</dbReference>
<dbReference type="AlphaFoldDB" id="A0A074Z4I0"/>
<dbReference type="Proteomes" id="UP000054324">
    <property type="component" value="Unassembled WGS sequence"/>
</dbReference>
<feature type="domain" description="CHIP N-terminal tetratricopeptide repeat" evidence="9">
    <location>
        <begin position="127"/>
        <end position="165"/>
    </location>
</feature>
<keyword evidence="8" id="KW-0812">Transmembrane</keyword>
<dbReference type="OrthoDB" id="629492at2759"/>
<dbReference type="EMBL" id="KL596925">
    <property type="protein sequence ID" value="KER22001.1"/>
    <property type="molecule type" value="Genomic_DNA"/>
</dbReference>
<dbReference type="GO" id="GO:0030018">
    <property type="term" value="C:Z disc"/>
    <property type="evidence" value="ECO:0007669"/>
    <property type="project" value="TreeGrafter"/>
</dbReference>
<evidence type="ECO:0000313" key="10">
    <source>
        <dbReference type="EMBL" id="KER22001.1"/>
    </source>
</evidence>
<feature type="non-terminal residue" evidence="10">
    <location>
        <position position="294"/>
    </location>
</feature>
<evidence type="ECO:0000256" key="2">
    <source>
        <dbReference type="ARBA" id="ARBA00012483"/>
    </source>
</evidence>
<dbReference type="PANTHER" id="PTHR46803">
    <property type="entry name" value="E3 UBIQUITIN-PROTEIN LIGASE CHIP"/>
    <property type="match status" value="1"/>
</dbReference>
<dbReference type="Gene3D" id="6.10.140.2020">
    <property type="match status" value="1"/>
</dbReference>
<evidence type="ECO:0000313" key="11">
    <source>
        <dbReference type="Proteomes" id="UP000054324"/>
    </source>
</evidence>
<protein>
    <recommendedName>
        <fullName evidence="2">RING-type E3 ubiquitin transferase</fullName>
        <ecNumber evidence="2">2.3.2.27</ecNumber>
    </recommendedName>
</protein>
<keyword evidence="6" id="KW-0802">TPR repeat</keyword>
<dbReference type="GO" id="GO:0071218">
    <property type="term" value="P:cellular response to misfolded protein"/>
    <property type="evidence" value="ECO:0007669"/>
    <property type="project" value="TreeGrafter"/>
</dbReference>
<dbReference type="GO" id="GO:0061630">
    <property type="term" value="F:ubiquitin protein ligase activity"/>
    <property type="evidence" value="ECO:0007669"/>
    <property type="project" value="UniProtKB-EC"/>
</dbReference>
<keyword evidence="11" id="KW-1185">Reference proteome</keyword>
<evidence type="ECO:0000256" key="1">
    <source>
        <dbReference type="ARBA" id="ARBA00000900"/>
    </source>
</evidence>
<name>A0A074Z4I0_OPIVI</name>
<feature type="repeat" description="TPR" evidence="6">
    <location>
        <begin position="45"/>
        <end position="78"/>
    </location>
</feature>
<dbReference type="GO" id="GO:0045862">
    <property type="term" value="P:positive regulation of proteolysis"/>
    <property type="evidence" value="ECO:0007669"/>
    <property type="project" value="TreeGrafter"/>
</dbReference>
<dbReference type="InterPro" id="IPR041312">
    <property type="entry name" value="CHIP_TPR_N"/>
</dbReference>
<keyword evidence="4" id="KW-0677">Repeat</keyword>
<dbReference type="Pfam" id="PF18391">
    <property type="entry name" value="CHIP_TPR_N"/>
    <property type="match status" value="1"/>
</dbReference>
<dbReference type="KEGG" id="ovi:T265_14958"/>
<dbReference type="InterPro" id="IPR019734">
    <property type="entry name" value="TPR_rpt"/>
</dbReference>